<dbReference type="CDD" id="cd00093">
    <property type="entry name" value="HTH_XRE"/>
    <property type="match status" value="1"/>
</dbReference>
<sequence length="197" mass="21653">MTHPGLALRRMRALRGMKQSHLAEVLGVTQATVSRWERGIGGPEGAQAEALERMLAAPTAPGSDAALKRLVTRSPDPVHLVCDLTHRLLAASPARTAEWLAPAEDFIGERLFRFASDEIRAWEARLPDLGWYDLAAPRVVFHTGANRDPELRILPGWMAWERIRLEDGSLARLVSPADPRPGADAHDGDSAREACIF</sequence>
<name>A0A1M7ZKW2_9HYPH</name>
<dbReference type="Pfam" id="PF01381">
    <property type="entry name" value="HTH_3"/>
    <property type="match status" value="1"/>
</dbReference>
<feature type="domain" description="HTH cro/C1-type" evidence="1">
    <location>
        <begin position="8"/>
        <end position="39"/>
    </location>
</feature>
<accession>A0A1M7ZKW2</accession>
<dbReference type="SUPFAM" id="SSF47413">
    <property type="entry name" value="lambda repressor-like DNA-binding domains"/>
    <property type="match status" value="1"/>
</dbReference>
<proteinExistence type="predicted"/>
<dbReference type="Gene3D" id="1.10.260.40">
    <property type="entry name" value="lambda repressor-like DNA-binding domains"/>
    <property type="match status" value="1"/>
</dbReference>
<dbReference type="OrthoDB" id="123556at2"/>
<dbReference type="InterPro" id="IPR001387">
    <property type="entry name" value="Cro/C1-type_HTH"/>
</dbReference>
<dbReference type="STRING" id="1123029.SAMN02745172_02069"/>
<dbReference type="SMART" id="SM00530">
    <property type="entry name" value="HTH_XRE"/>
    <property type="match status" value="1"/>
</dbReference>
<evidence type="ECO:0000313" key="3">
    <source>
        <dbReference type="Proteomes" id="UP000186406"/>
    </source>
</evidence>
<dbReference type="EMBL" id="FRXO01000003">
    <property type="protein sequence ID" value="SHO65316.1"/>
    <property type="molecule type" value="Genomic_DNA"/>
</dbReference>
<keyword evidence="3" id="KW-1185">Reference proteome</keyword>
<dbReference type="AlphaFoldDB" id="A0A1M7ZKW2"/>
<dbReference type="PROSITE" id="PS50943">
    <property type="entry name" value="HTH_CROC1"/>
    <property type="match status" value="1"/>
</dbReference>
<dbReference type="GO" id="GO:0003677">
    <property type="term" value="F:DNA binding"/>
    <property type="evidence" value="ECO:0007669"/>
    <property type="project" value="InterPro"/>
</dbReference>
<evidence type="ECO:0000259" key="1">
    <source>
        <dbReference type="PROSITE" id="PS50943"/>
    </source>
</evidence>
<dbReference type="RefSeq" id="WP_073628158.1">
    <property type="nucleotide sequence ID" value="NZ_FRXO01000003.1"/>
</dbReference>
<dbReference type="Proteomes" id="UP000186406">
    <property type="component" value="Unassembled WGS sequence"/>
</dbReference>
<organism evidence="2 3">
    <name type="scientific">Pseudoxanthobacter soli DSM 19599</name>
    <dbReference type="NCBI Taxonomy" id="1123029"/>
    <lineage>
        <taxon>Bacteria</taxon>
        <taxon>Pseudomonadati</taxon>
        <taxon>Pseudomonadota</taxon>
        <taxon>Alphaproteobacteria</taxon>
        <taxon>Hyphomicrobiales</taxon>
        <taxon>Segnochrobactraceae</taxon>
        <taxon>Pseudoxanthobacter</taxon>
    </lineage>
</organism>
<protein>
    <submittedName>
        <fullName evidence="2">Helix-turn-helix domain-containing protein</fullName>
    </submittedName>
</protein>
<evidence type="ECO:0000313" key="2">
    <source>
        <dbReference type="EMBL" id="SHO65316.1"/>
    </source>
</evidence>
<reference evidence="2 3" key="1">
    <citation type="submission" date="2016-12" db="EMBL/GenBank/DDBJ databases">
        <authorList>
            <person name="Song W.-J."/>
            <person name="Kurnit D.M."/>
        </authorList>
    </citation>
    <scope>NUCLEOTIDE SEQUENCE [LARGE SCALE GENOMIC DNA]</scope>
    <source>
        <strain evidence="2 3">DSM 19599</strain>
    </source>
</reference>
<gene>
    <name evidence="2" type="ORF">SAMN02745172_02069</name>
</gene>
<dbReference type="InterPro" id="IPR010982">
    <property type="entry name" value="Lambda_DNA-bd_dom_sf"/>
</dbReference>